<evidence type="ECO:0008006" key="4">
    <source>
        <dbReference type="Google" id="ProtNLM"/>
    </source>
</evidence>
<feature type="compositionally biased region" description="Polar residues" evidence="1">
    <location>
        <begin position="677"/>
        <end position="690"/>
    </location>
</feature>
<keyword evidence="2" id="KW-1133">Transmembrane helix</keyword>
<accession>A0AAW2HIZ8</accession>
<feature type="transmembrane region" description="Helical" evidence="2">
    <location>
        <begin position="78"/>
        <end position="101"/>
    </location>
</feature>
<reference evidence="3" key="1">
    <citation type="journal article" date="2024" name="Gigascience">
        <title>Chromosome-level genome of the poultry shaft louse Menopon gallinae provides insight into the host-switching and adaptive evolution of parasitic lice.</title>
        <authorList>
            <person name="Xu Y."/>
            <person name="Ma L."/>
            <person name="Liu S."/>
            <person name="Liang Y."/>
            <person name="Liu Q."/>
            <person name="He Z."/>
            <person name="Tian L."/>
            <person name="Duan Y."/>
            <person name="Cai W."/>
            <person name="Li H."/>
            <person name="Song F."/>
        </authorList>
    </citation>
    <scope>NUCLEOTIDE SEQUENCE</scope>
    <source>
        <strain evidence="3">Cailab_2023a</strain>
    </source>
</reference>
<evidence type="ECO:0000313" key="3">
    <source>
        <dbReference type="EMBL" id="KAL0269560.1"/>
    </source>
</evidence>
<evidence type="ECO:0000256" key="2">
    <source>
        <dbReference type="SAM" id="Phobius"/>
    </source>
</evidence>
<comment type="caution">
    <text evidence="3">The sequence shown here is derived from an EMBL/GenBank/DDBJ whole genome shotgun (WGS) entry which is preliminary data.</text>
</comment>
<keyword evidence="2" id="KW-0812">Transmembrane</keyword>
<organism evidence="3">
    <name type="scientific">Menopon gallinae</name>
    <name type="common">poultry shaft louse</name>
    <dbReference type="NCBI Taxonomy" id="328185"/>
    <lineage>
        <taxon>Eukaryota</taxon>
        <taxon>Metazoa</taxon>
        <taxon>Ecdysozoa</taxon>
        <taxon>Arthropoda</taxon>
        <taxon>Hexapoda</taxon>
        <taxon>Insecta</taxon>
        <taxon>Pterygota</taxon>
        <taxon>Neoptera</taxon>
        <taxon>Paraneoptera</taxon>
        <taxon>Psocodea</taxon>
        <taxon>Troctomorpha</taxon>
        <taxon>Phthiraptera</taxon>
        <taxon>Amblycera</taxon>
        <taxon>Menoponidae</taxon>
        <taxon>Menopon</taxon>
    </lineage>
</organism>
<dbReference type="PANTHER" id="PTHR21579:SF20">
    <property type="entry name" value="PROTEIN TINCAR"/>
    <property type="match status" value="1"/>
</dbReference>
<keyword evidence="2" id="KW-0472">Membrane</keyword>
<feature type="transmembrane region" description="Helical" evidence="2">
    <location>
        <begin position="333"/>
        <end position="356"/>
    </location>
</feature>
<feature type="compositionally biased region" description="Basic and acidic residues" evidence="1">
    <location>
        <begin position="571"/>
        <end position="589"/>
    </location>
</feature>
<feature type="compositionally biased region" description="Polar residues" evidence="1">
    <location>
        <begin position="757"/>
        <end position="769"/>
    </location>
</feature>
<feature type="transmembrane region" description="Helical" evidence="2">
    <location>
        <begin position="290"/>
        <end position="312"/>
    </location>
</feature>
<feature type="region of interest" description="Disordered" evidence="1">
    <location>
        <begin position="924"/>
        <end position="948"/>
    </location>
</feature>
<feature type="transmembrane region" description="Helical" evidence="2">
    <location>
        <begin position="253"/>
        <end position="270"/>
    </location>
</feature>
<feature type="transmembrane region" description="Helical" evidence="2">
    <location>
        <begin position="39"/>
        <end position="57"/>
    </location>
</feature>
<proteinExistence type="predicted"/>
<feature type="region of interest" description="Disordered" evidence="1">
    <location>
        <begin position="639"/>
        <end position="773"/>
    </location>
</feature>
<sequence length="948" mass="103565">MSMSGSLISYENPPRIKHSSRMAKKRCCSKAHVNCLWSVWYGLCLTGFQAYIIGQCAKRFVGYVSLPWPMYPPPRLELHAYLILLGSAILVLPFFLIAAVFKTGNLANDGFKLGRHLSTCTADPPSALLGSTERQGVFRSLWQHGGPTAAFLHLIAAFCLLLPKLLIEARLIQAGLLSKDAIWRTDLDFMVIHRDRLVVLSFMSSPPTFSNSSFLPTAQPLLSSSEDPGKSLDALRSPQFAEDSVSGTISPEFLNYALALVVYAVRYPSVFWNTNKWFGTLFSFQLLGNAIQALISYAGMSVLYKVQVVGAFEALPLLKKAHSIGSPFLLDNYVTLGLFVLSSLLVLSTSLVLYLYGYGRFNAFLNTEKERKVIVLKESRSTGWGYFTHCAALCVLLALAVCHAPLLHDYTVVYRGSLDGAILACVISAVLHLFLWVLIWLILTVKQHWIFQLRITVGRAAVRSARSVKLVTDVDLVSSTKHIDDANAPLLVVGNGRTYTIADISPKKTIMNVIQKAAIDRKVKLSQNGCAGDDTEIYWLRPKPRTPQSPSDSDRVNWFGRKISSSQKPKVTFDDSVRKGGLRSREKTGDPALDCEDDGDYATLRVGPGSMKMQLDDNISEENKLLEHALQDESVTFARSSDLQPDYEDPSPLLTPDGNELPLPPPPPELGPATIVTVHNASSENKTVNVTPRCLRRADSGMPQDELTPRSGSVSSGSQSGSGGSPPGAQNSESSSGVHSNASSRRATSVDDLTVQEPRQTWKSCSLQRNVPPPGAPGSAQIYAYATARPAEELPAVANTVPAVILENPAESTVVIRRKASRPRTTDLTRAPELKDEPFGRSTNMRMTSFTDEGSSATLPHFPTQAPPPAVVYPCNTLPCPPNAPVIPVQPVFPRPHTTIPIHHNGVRLFPAPYAKRLQHAGIPRLPRHNRDSANFSMASSGESDSHS</sequence>
<gene>
    <name evidence="3" type="ORF">PYX00_007252</name>
</gene>
<dbReference type="AlphaFoldDB" id="A0AAW2HIZ8"/>
<dbReference type="EMBL" id="JARGDH010000004">
    <property type="protein sequence ID" value="KAL0269560.1"/>
    <property type="molecule type" value="Genomic_DNA"/>
</dbReference>
<protein>
    <recommendedName>
        <fullName evidence="4">Protein tincar</fullName>
    </recommendedName>
</protein>
<feature type="compositionally biased region" description="Polar residues" evidence="1">
    <location>
        <begin position="729"/>
        <end position="747"/>
    </location>
</feature>
<dbReference type="PANTHER" id="PTHR21579">
    <property type="entry name" value="PROTEIN TINCAR"/>
    <property type="match status" value="1"/>
</dbReference>
<dbReference type="InterPro" id="IPR053291">
    <property type="entry name" value="Ommatidial_diff-associated"/>
</dbReference>
<evidence type="ECO:0000256" key="1">
    <source>
        <dbReference type="SAM" id="MobiDB-lite"/>
    </source>
</evidence>
<feature type="region of interest" description="Disordered" evidence="1">
    <location>
        <begin position="567"/>
        <end position="600"/>
    </location>
</feature>
<feature type="transmembrane region" description="Helical" evidence="2">
    <location>
        <begin position="386"/>
        <end position="408"/>
    </location>
</feature>
<feature type="transmembrane region" description="Helical" evidence="2">
    <location>
        <begin position="420"/>
        <end position="443"/>
    </location>
</feature>
<name>A0AAW2HIZ8_9NEOP</name>
<feature type="compositionally biased region" description="Polar residues" evidence="1">
    <location>
        <begin position="933"/>
        <end position="948"/>
    </location>
</feature>